<dbReference type="Gene3D" id="3.40.50.300">
    <property type="entry name" value="P-loop containing nucleotide triphosphate hydrolases"/>
    <property type="match status" value="1"/>
</dbReference>
<name>A0ABV3P5S5_9ACTN</name>
<dbReference type="Proteomes" id="UP001555826">
    <property type="component" value="Unassembled WGS sequence"/>
</dbReference>
<dbReference type="Pfam" id="PF00005">
    <property type="entry name" value="ABC_tran"/>
    <property type="match status" value="1"/>
</dbReference>
<comment type="caution">
    <text evidence="6">The sequence shown here is derived from an EMBL/GenBank/DDBJ whole genome shotgun (WGS) entry which is preliminary data.</text>
</comment>
<dbReference type="InterPro" id="IPR015856">
    <property type="entry name" value="ABC_transpr_CbiO/EcfA_su"/>
</dbReference>
<dbReference type="RefSeq" id="WP_367637729.1">
    <property type="nucleotide sequence ID" value="NZ_JBFNQN010000005.1"/>
</dbReference>
<dbReference type="InterPro" id="IPR027417">
    <property type="entry name" value="P-loop_NTPase"/>
</dbReference>
<gene>
    <name evidence="6" type="ORF">AB1207_09055</name>
</gene>
<evidence type="ECO:0000256" key="4">
    <source>
        <dbReference type="ARBA" id="ARBA00022840"/>
    </source>
</evidence>
<dbReference type="EMBL" id="JBFNQN010000005">
    <property type="protein sequence ID" value="MEW9264895.1"/>
    <property type="molecule type" value="Genomic_DNA"/>
</dbReference>
<evidence type="ECO:0000256" key="2">
    <source>
        <dbReference type="ARBA" id="ARBA00022448"/>
    </source>
</evidence>
<dbReference type="PANTHER" id="PTHR43335:SF4">
    <property type="entry name" value="ABC TRANSPORTER, ATP-BINDING PROTEIN"/>
    <property type="match status" value="1"/>
</dbReference>
<dbReference type="PROSITE" id="PS00211">
    <property type="entry name" value="ABC_TRANSPORTER_1"/>
    <property type="match status" value="1"/>
</dbReference>
<dbReference type="InterPro" id="IPR003439">
    <property type="entry name" value="ABC_transporter-like_ATP-bd"/>
</dbReference>
<evidence type="ECO:0000313" key="6">
    <source>
        <dbReference type="EMBL" id="MEW9264895.1"/>
    </source>
</evidence>
<dbReference type="GO" id="GO:0005524">
    <property type="term" value="F:ATP binding"/>
    <property type="evidence" value="ECO:0007669"/>
    <property type="project" value="UniProtKB-KW"/>
</dbReference>
<keyword evidence="2" id="KW-0813">Transport</keyword>
<feature type="domain" description="ABC transporter" evidence="5">
    <location>
        <begin position="11"/>
        <end position="245"/>
    </location>
</feature>
<protein>
    <submittedName>
        <fullName evidence="6">ABC transporter ATP-binding protein</fullName>
    </submittedName>
</protein>
<dbReference type="CDD" id="cd03225">
    <property type="entry name" value="ABC_cobalt_CbiO_domain1"/>
    <property type="match status" value="1"/>
</dbReference>
<proteinExistence type="inferred from homology"/>
<dbReference type="InterPro" id="IPR003593">
    <property type="entry name" value="AAA+_ATPase"/>
</dbReference>
<evidence type="ECO:0000256" key="3">
    <source>
        <dbReference type="ARBA" id="ARBA00022741"/>
    </source>
</evidence>
<dbReference type="PANTHER" id="PTHR43335">
    <property type="entry name" value="ABC TRANSPORTER, ATP-BINDING PROTEIN"/>
    <property type="match status" value="1"/>
</dbReference>
<comment type="similarity">
    <text evidence="1">Belongs to the ABC transporter superfamily.</text>
</comment>
<keyword evidence="7" id="KW-1185">Reference proteome</keyword>
<reference evidence="6 7" key="1">
    <citation type="submission" date="2024-07" db="EMBL/GenBank/DDBJ databases">
        <authorList>
            <person name="Thanompreechachai J."/>
            <person name="Duangmal K."/>
        </authorList>
    </citation>
    <scope>NUCLEOTIDE SEQUENCE [LARGE SCALE GENOMIC DNA]</scope>
    <source>
        <strain evidence="6 7">KCTC 19886</strain>
    </source>
</reference>
<evidence type="ECO:0000256" key="1">
    <source>
        <dbReference type="ARBA" id="ARBA00005417"/>
    </source>
</evidence>
<organism evidence="6 7">
    <name type="scientific">Kineococcus endophyticus</name>
    <dbReference type="NCBI Taxonomy" id="1181883"/>
    <lineage>
        <taxon>Bacteria</taxon>
        <taxon>Bacillati</taxon>
        <taxon>Actinomycetota</taxon>
        <taxon>Actinomycetes</taxon>
        <taxon>Kineosporiales</taxon>
        <taxon>Kineosporiaceae</taxon>
        <taxon>Kineococcus</taxon>
    </lineage>
</organism>
<dbReference type="PROSITE" id="PS50893">
    <property type="entry name" value="ABC_TRANSPORTER_2"/>
    <property type="match status" value="1"/>
</dbReference>
<dbReference type="SMART" id="SM00382">
    <property type="entry name" value="AAA"/>
    <property type="match status" value="1"/>
</dbReference>
<keyword evidence="3" id="KW-0547">Nucleotide-binding</keyword>
<evidence type="ECO:0000259" key="5">
    <source>
        <dbReference type="PROSITE" id="PS50893"/>
    </source>
</evidence>
<dbReference type="SUPFAM" id="SSF52540">
    <property type="entry name" value="P-loop containing nucleoside triphosphate hydrolases"/>
    <property type="match status" value="1"/>
</dbReference>
<sequence length="250" mass="26585">MSKSKRTGARGPARDVVLGLERLLVGYGEPVCAPVTVDVARGEALCLVGANGAGKSTVLRAVAGLLEPLDGTVRLHGEPVDERSVRFRREVACVFDEDAWFAELSVAEHLELVARGHGVRDVVDVVDAELESQRLTDAADQLPTSLSSGQKRRLLLAAALVRPRSVLLLDEPEQRLDPTGREALADRLLAERDAGTALVLATHDVVLLRRLATRAVVIDDGGDGGEGRAGGTCRVVDADEAARIVSDPVR</sequence>
<keyword evidence="4 6" id="KW-0067">ATP-binding</keyword>
<accession>A0ABV3P5S5</accession>
<dbReference type="InterPro" id="IPR017871">
    <property type="entry name" value="ABC_transporter-like_CS"/>
</dbReference>
<evidence type="ECO:0000313" key="7">
    <source>
        <dbReference type="Proteomes" id="UP001555826"/>
    </source>
</evidence>